<sequence>MDRLKQGEAAIHYDWIMSEDSLAKETIILIHGIGLDMHSWDFIIPYFYPHFNILRYDLQGHGESGTGDDLKTVDALCEDLIYLTNELNISSYHLIAQGLGGLIGIQLAAQKETRLKTLVLIGVPIHYPKKLGEQVVDQRKTMAEGKESMLSIGKAMAGKLCCPPEKKKIDILLNAYERVSPSVYFQLFSTDLGQDAVMQLRSIAVPILVMSGAEDAIYPPELFSASLNFNPNARYLSVPDAAFMIQMDQPKLTAEWVTSFIKKHLHSEGSISLLESNYQKNLTSEMYAEIRRLLSQDRITSQISKHLQVDIMNGFSVRLNGRSIVEGWGKRKAKQILMYLVIQKSATRDELCDVLWPEVELKSARNRLRVGLHHLKHLLEEHTASETILVTDRENIFLQAEVESDLSDYMEAIKAGSSIRDSEERAEHYKRLLVQKVDNPLPGLFENWFLELRDWMENEWAEMAIFLADLYEARGDEKNAAYYIEQALKYYTECKQLKERLRLLSS</sequence>
<feature type="domain" description="AB hydrolase-1" evidence="3">
    <location>
        <begin position="26"/>
        <end position="147"/>
    </location>
</feature>
<dbReference type="PANTHER" id="PTHR43194:SF2">
    <property type="entry name" value="PEROXISOMAL MEMBRANE PROTEIN LPX1"/>
    <property type="match status" value="1"/>
</dbReference>
<dbReference type="InterPro" id="IPR000073">
    <property type="entry name" value="AB_hydrolase_1"/>
</dbReference>
<dbReference type="GO" id="GO:0003677">
    <property type="term" value="F:DNA binding"/>
    <property type="evidence" value="ECO:0007669"/>
    <property type="project" value="InterPro"/>
</dbReference>
<proteinExistence type="predicted"/>
<organism evidence="4 5">
    <name type="scientific">Bacillus thermotolerans</name>
    <name type="common">Quasibacillus thermotolerans</name>
    <dbReference type="NCBI Taxonomy" id="1221996"/>
    <lineage>
        <taxon>Bacteria</taxon>
        <taxon>Bacillati</taxon>
        <taxon>Bacillota</taxon>
        <taxon>Bacilli</taxon>
        <taxon>Bacillales</taxon>
        <taxon>Bacillaceae</taxon>
        <taxon>Bacillus</taxon>
    </lineage>
</organism>
<dbReference type="Proteomes" id="UP000031563">
    <property type="component" value="Unassembled WGS sequence"/>
</dbReference>
<evidence type="ECO:0000313" key="4">
    <source>
        <dbReference type="EMBL" id="KKB39988.1"/>
    </source>
</evidence>
<dbReference type="InterPro" id="IPR016032">
    <property type="entry name" value="Sig_transdc_resp-reg_C-effctor"/>
</dbReference>
<evidence type="ECO:0000259" key="3">
    <source>
        <dbReference type="Pfam" id="PF00561"/>
    </source>
</evidence>
<dbReference type="PANTHER" id="PTHR43194">
    <property type="entry name" value="HYDROLASE ALPHA/BETA FOLD FAMILY"/>
    <property type="match status" value="1"/>
</dbReference>
<dbReference type="Pfam" id="PF00561">
    <property type="entry name" value="Abhydrolase_1"/>
    <property type="match status" value="1"/>
</dbReference>
<gene>
    <name evidence="4" type="ORF">QY95_01860</name>
</gene>
<dbReference type="InterPro" id="IPR029058">
    <property type="entry name" value="AB_hydrolase_fold"/>
</dbReference>
<dbReference type="InterPro" id="IPR036388">
    <property type="entry name" value="WH-like_DNA-bd_sf"/>
</dbReference>
<reference evidence="4" key="1">
    <citation type="submission" date="2015-02" db="EMBL/GenBank/DDBJ databases">
        <title>Genome Assembly of Bacillaceae bacterium MTCC 8252.</title>
        <authorList>
            <person name="Verma A."/>
            <person name="Khatri I."/>
            <person name="Mual P."/>
            <person name="Subramanian S."/>
            <person name="Krishnamurthi S."/>
        </authorList>
    </citation>
    <scope>NUCLEOTIDE SEQUENCE [LARGE SCALE GENOMIC DNA]</scope>
    <source>
        <strain evidence="4">MTCC 8252</strain>
    </source>
</reference>
<dbReference type="InterPro" id="IPR050228">
    <property type="entry name" value="Carboxylesterase_BioH"/>
</dbReference>
<dbReference type="GO" id="GO:0016787">
    <property type="term" value="F:hydrolase activity"/>
    <property type="evidence" value="ECO:0007669"/>
    <property type="project" value="UniProtKB-KW"/>
</dbReference>
<dbReference type="EMBL" id="JWIR02000034">
    <property type="protein sequence ID" value="KKB39988.1"/>
    <property type="molecule type" value="Genomic_DNA"/>
</dbReference>
<keyword evidence="2" id="KW-0804">Transcription</keyword>
<dbReference type="AlphaFoldDB" id="A0A0F5I3D5"/>
<dbReference type="Gene3D" id="1.10.10.10">
    <property type="entry name" value="Winged helix-like DNA-binding domain superfamily/Winged helix DNA-binding domain"/>
    <property type="match status" value="1"/>
</dbReference>
<accession>A0A0F5I3D5</accession>
<keyword evidence="5" id="KW-1185">Reference proteome</keyword>
<dbReference type="STRING" id="1221996.QY95_01860"/>
<keyword evidence="1" id="KW-0805">Transcription regulation</keyword>
<evidence type="ECO:0000256" key="1">
    <source>
        <dbReference type="ARBA" id="ARBA00023015"/>
    </source>
</evidence>
<dbReference type="OrthoDB" id="9805423at2"/>
<name>A0A0F5I3D5_BACTR</name>
<dbReference type="RefSeq" id="WP_040047642.1">
    <property type="nucleotide sequence ID" value="NZ_JWIR02000034.1"/>
</dbReference>
<dbReference type="SUPFAM" id="SSF53474">
    <property type="entry name" value="alpha/beta-Hydrolases"/>
    <property type="match status" value="1"/>
</dbReference>
<evidence type="ECO:0000256" key="2">
    <source>
        <dbReference type="ARBA" id="ARBA00023163"/>
    </source>
</evidence>
<dbReference type="Gene3D" id="3.40.50.1820">
    <property type="entry name" value="alpha/beta hydrolase"/>
    <property type="match status" value="1"/>
</dbReference>
<dbReference type="SUPFAM" id="SSF46894">
    <property type="entry name" value="C-terminal effector domain of the bipartite response regulators"/>
    <property type="match status" value="1"/>
</dbReference>
<protein>
    <submittedName>
        <fullName evidence="4">Beta-ketoadipate enol-lactone hydrolase</fullName>
    </submittedName>
</protein>
<dbReference type="GO" id="GO:0006355">
    <property type="term" value="P:regulation of DNA-templated transcription"/>
    <property type="evidence" value="ECO:0007669"/>
    <property type="project" value="InterPro"/>
</dbReference>
<keyword evidence="4" id="KW-0378">Hydrolase</keyword>
<evidence type="ECO:0000313" key="5">
    <source>
        <dbReference type="Proteomes" id="UP000031563"/>
    </source>
</evidence>
<comment type="caution">
    <text evidence="4">The sequence shown here is derived from an EMBL/GenBank/DDBJ whole genome shotgun (WGS) entry which is preliminary data.</text>
</comment>
<dbReference type="PRINTS" id="PR00111">
    <property type="entry name" value="ABHYDROLASE"/>
</dbReference>